<feature type="signal peptide" evidence="6">
    <location>
        <begin position="1"/>
        <end position="20"/>
    </location>
</feature>
<dbReference type="RefSeq" id="WP_169434893.1">
    <property type="nucleotide sequence ID" value="NZ_CP051685.1"/>
</dbReference>
<dbReference type="InterPro" id="IPR051723">
    <property type="entry name" value="Bact_OM_Invasion-Related"/>
</dbReference>
<dbReference type="PANTHER" id="PTHR35892">
    <property type="entry name" value="OUTER MEMBRANE PROTEIN PAGN-RELATED"/>
    <property type="match status" value="1"/>
</dbReference>
<feature type="chain" id="PRO_5031503164" evidence="6">
    <location>
        <begin position="21"/>
        <end position="189"/>
    </location>
</feature>
<dbReference type="GO" id="GO:0009279">
    <property type="term" value="C:cell outer membrane"/>
    <property type="evidence" value="ECO:0007669"/>
    <property type="project" value="UniProtKB-SubCell"/>
</dbReference>
<comment type="subcellular location">
    <subcellularLocation>
        <location evidence="1">Cell outer membrane</location>
        <topology evidence="1">Multi-pass membrane protein</topology>
    </subcellularLocation>
</comment>
<evidence type="ECO:0000313" key="9">
    <source>
        <dbReference type="Proteomes" id="UP000502415"/>
    </source>
</evidence>
<keyword evidence="2" id="KW-1134">Transmembrane beta strand</keyword>
<keyword evidence="3" id="KW-0812">Transmembrane</keyword>
<name>A0A7Z2VVZ1_9BURK</name>
<accession>A0A7Z2VVZ1</accession>
<dbReference type="AlphaFoldDB" id="A0A7Z2VVZ1"/>
<organism evidence="8 9">
    <name type="scientific">Massilia forsythiae</name>
    <dbReference type="NCBI Taxonomy" id="2728020"/>
    <lineage>
        <taxon>Bacteria</taxon>
        <taxon>Pseudomonadati</taxon>
        <taxon>Pseudomonadota</taxon>
        <taxon>Betaproteobacteria</taxon>
        <taxon>Burkholderiales</taxon>
        <taxon>Oxalobacteraceae</taxon>
        <taxon>Telluria group</taxon>
        <taxon>Massilia</taxon>
    </lineage>
</organism>
<proteinExistence type="predicted"/>
<sequence length="189" mass="20287">MKKLIVALLASAAAISAAQAQTTTAPRAYVGVGIATADHEDSYSGLSSFNSDGYKASGKIYGGYEINPMWAVEAGYTDFRKSNFNYSSAATTINGDTKGYGYYLAAKASAPINDQFSVYGKLGVQHSQRELRSVAYNLKDDDTGAYGALGLQYNINQQVALTAEYERYGKSKDFGAKADVWTVGAHYAF</sequence>
<dbReference type="Proteomes" id="UP000502415">
    <property type="component" value="Chromosome"/>
</dbReference>
<evidence type="ECO:0000256" key="1">
    <source>
        <dbReference type="ARBA" id="ARBA00004571"/>
    </source>
</evidence>
<evidence type="ECO:0000256" key="4">
    <source>
        <dbReference type="ARBA" id="ARBA00022729"/>
    </source>
</evidence>
<keyword evidence="4 6" id="KW-0732">Signal</keyword>
<dbReference type="KEGG" id="mfy:HH212_07845"/>
<evidence type="ECO:0000259" key="7">
    <source>
        <dbReference type="Pfam" id="PF13505"/>
    </source>
</evidence>
<evidence type="ECO:0000256" key="2">
    <source>
        <dbReference type="ARBA" id="ARBA00022452"/>
    </source>
</evidence>
<evidence type="ECO:0000256" key="6">
    <source>
        <dbReference type="SAM" id="SignalP"/>
    </source>
</evidence>
<dbReference type="InterPro" id="IPR011250">
    <property type="entry name" value="OMP/PagP_B-barrel"/>
</dbReference>
<evidence type="ECO:0000313" key="8">
    <source>
        <dbReference type="EMBL" id="QJD99944.1"/>
    </source>
</evidence>
<dbReference type="EMBL" id="CP051685">
    <property type="protein sequence ID" value="QJD99944.1"/>
    <property type="molecule type" value="Genomic_DNA"/>
</dbReference>
<dbReference type="InterPro" id="IPR027385">
    <property type="entry name" value="Beta-barrel_OMP"/>
</dbReference>
<gene>
    <name evidence="8" type="ORF">HH212_07845</name>
</gene>
<reference evidence="8 9" key="1">
    <citation type="submission" date="2020-04" db="EMBL/GenBank/DDBJ databases">
        <title>Genome sequencing of novel species.</title>
        <authorList>
            <person name="Heo J."/>
            <person name="Kim S.-J."/>
            <person name="Kim J.-S."/>
            <person name="Hong S.-B."/>
            <person name="Kwon S.-W."/>
        </authorList>
    </citation>
    <scope>NUCLEOTIDE SEQUENCE [LARGE SCALE GENOMIC DNA]</scope>
    <source>
        <strain evidence="8 9">GN2-R2</strain>
    </source>
</reference>
<feature type="domain" description="Outer membrane protein beta-barrel" evidence="7">
    <location>
        <begin position="8"/>
        <end position="189"/>
    </location>
</feature>
<protein>
    <submittedName>
        <fullName evidence="8">Porin family protein</fullName>
    </submittedName>
</protein>
<dbReference type="SUPFAM" id="SSF56925">
    <property type="entry name" value="OMPA-like"/>
    <property type="match status" value="1"/>
</dbReference>
<evidence type="ECO:0000256" key="3">
    <source>
        <dbReference type="ARBA" id="ARBA00022692"/>
    </source>
</evidence>
<keyword evidence="9" id="KW-1185">Reference proteome</keyword>
<dbReference type="Pfam" id="PF13505">
    <property type="entry name" value="OMP_b-brl"/>
    <property type="match status" value="1"/>
</dbReference>
<evidence type="ECO:0000256" key="5">
    <source>
        <dbReference type="ARBA" id="ARBA00023136"/>
    </source>
</evidence>
<dbReference type="Gene3D" id="2.40.160.20">
    <property type="match status" value="1"/>
</dbReference>
<keyword evidence="5" id="KW-0472">Membrane</keyword>